<evidence type="ECO:0000313" key="3">
    <source>
        <dbReference type="EMBL" id="HIW72316.1"/>
    </source>
</evidence>
<proteinExistence type="predicted"/>
<dbReference type="EMBL" id="DXGJ01000051">
    <property type="protein sequence ID" value="HIW72316.1"/>
    <property type="molecule type" value="Genomic_DNA"/>
</dbReference>
<sequence length="250" mass="27149">MRPYRSVLLVGLSLLVLGLAGCQDNAHQSSASYKNASTSSKKYKAPKPDAAVTQSSSSKIAQSYKPKTAQTQSKNYVKSGMLKQEGQYTFDKVGTKLTLDKVHQSAQTIKSGQLTYRIDTVRVIRNVAETADAKKMAAQALDMPSIKSPYYTLQVKFTIINRGKRAVTTDGIKAIRLNDDRQISANNQLSDASAGQTIGAHKQVATFATGLAGQSTDPNLKQIKIAFSGAYSQKQKQLVKPTDWLTITLS</sequence>
<evidence type="ECO:0008006" key="5">
    <source>
        <dbReference type="Google" id="ProtNLM"/>
    </source>
</evidence>
<dbReference type="Proteomes" id="UP000886822">
    <property type="component" value="Unassembled WGS sequence"/>
</dbReference>
<feature type="compositionally biased region" description="Polar residues" evidence="1">
    <location>
        <begin position="52"/>
        <end position="61"/>
    </location>
</feature>
<evidence type="ECO:0000256" key="1">
    <source>
        <dbReference type="SAM" id="MobiDB-lite"/>
    </source>
</evidence>
<keyword evidence="2" id="KW-0732">Signal</keyword>
<evidence type="ECO:0000313" key="4">
    <source>
        <dbReference type="Proteomes" id="UP000886822"/>
    </source>
</evidence>
<reference evidence="3" key="1">
    <citation type="journal article" date="2021" name="PeerJ">
        <title>Extensive microbial diversity within the chicken gut microbiome revealed by metagenomics and culture.</title>
        <authorList>
            <person name="Gilroy R."/>
            <person name="Ravi A."/>
            <person name="Getino M."/>
            <person name="Pursley I."/>
            <person name="Horton D.L."/>
            <person name="Alikhan N.F."/>
            <person name="Baker D."/>
            <person name="Gharbi K."/>
            <person name="Hall N."/>
            <person name="Watson M."/>
            <person name="Adriaenssens E.M."/>
            <person name="Foster-Nyarko E."/>
            <person name="Jarju S."/>
            <person name="Secka A."/>
            <person name="Antonio M."/>
            <person name="Oren A."/>
            <person name="Chaudhuri R.R."/>
            <person name="La Ragione R."/>
            <person name="Hildebrand F."/>
            <person name="Pallen M.J."/>
        </authorList>
    </citation>
    <scope>NUCLEOTIDE SEQUENCE</scope>
    <source>
        <strain evidence="3">CHK173-259</strain>
    </source>
</reference>
<organism evidence="3 4">
    <name type="scientific">Candidatus Levilactobacillus faecigallinarum</name>
    <dbReference type="NCBI Taxonomy" id="2838638"/>
    <lineage>
        <taxon>Bacteria</taxon>
        <taxon>Bacillati</taxon>
        <taxon>Bacillota</taxon>
        <taxon>Bacilli</taxon>
        <taxon>Lactobacillales</taxon>
        <taxon>Lactobacillaceae</taxon>
        <taxon>Levilactobacillus</taxon>
    </lineage>
</organism>
<reference evidence="3" key="2">
    <citation type="submission" date="2021-04" db="EMBL/GenBank/DDBJ databases">
        <authorList>
            <person name="Gilroy R."/>
        </authorList>
    </citation>
    <scope>NUCLEOTIDE SEQUENCE</scope>
    <source>
        <strain evidence="3">CHK173-259</strain>
    </source>
</reference>
<feature type="chain" id="PRO_5038570091" description="DUF4352 domain-containing protein" evidence="2">
    <location>
        <begin position="23"/>
        <end position="250"/>
    </location>
</feature>
<comment type="caution">
    <text evidence="3">The sequence shown here is derived from an EMBL/GenBank/DDBJ whole genome shotgun (WGS) entry which is preliminary data.</text>
</comment>
<protein>
    <recommendedName>
        <fullName evidence="5">DUF4352 domain-containing protein</fullName>
    </recommendedName>
</protein>
<feature type="region of interest" description="Disordered" evidence="1">
    <location>
        <begin position="28"/>
        <end position="67"/>
    </location>
</feature>
<name>A0A9D1QSW9_9LACO</name>
<feature type="compositionally biased region" description="Low complexity" evidence="1">
    <location>
        <begin position="29"/>
        <end position="40"/>
    </location>
</feature>
<evidence type="ECO:0000256" key="2">
    <source>
        <dbReference type="SAM" id="SignalP"/>
    </source>
</evidence>
<dbReference type="PROSITE" id="PS51257">
    <property type="entry name" value="PROKAR_LIPOPROTEIN"/>
    <property type="match status" value="1"/>
</dbReference>
<gene>
    <name evidence="3" type="ORF">H9875_06765</name>
</gene>
<feature type="signal peptide" evidence="2">
    <location>
        <begin position="1"/>
        <end position="22"/>
    </location>
</feature>
<accession>A0A9D1QSW9</accession>
<dbReference type="AlphaFoldDB" id="A0A9D1QSW9"/>